<evidence type="ECO:0000313" key="7">
    <source>
        <dbReference type="EMBL" id="SET99463.1"/>
    </source>
</evidence>
<feature type="transmembrane region" description="Helical" evidence="6">
    <location>
        <begin position="88"/>
        <end position="109"/>
    </location>
</feature>
<keyword evidence="3 6" id="KW-0812">Transmembrane</keyword>
<feature type="transmembrane region" description="Helical" evidence="6">
    <location>
        <begin position="61"/>
        <end position="82"/>
    </location>
</feature>
<dbReference type="GO" id="GO:0005886">
    <property type="term" value="C:plasma membrane"/>
    <property type="evidence" value="ECO:0007669"/>
    <property type="project" value="UniProtKB-SubCell"/>
</dbReference>
<evidence type="ECO:0000256" key="2">
    <source>
        <dbReference type="ARBA" id="ARBA00022475"/>
    </source>
</evidence>
<organism evidence="7 8">
    <name type="scientific">Enterocloster lavalensis</name>
    <dbReference type="NCBI Taxonomy" id="460384"/>
    <lineage>
        <taxon>Bacteria</taxon>
        <taxon>Bacillati</taxon>
        <taxon>Bacillota</taxon>
        <taxon>Clostridia</taxon>
        <taxon>Lachnospirales</taxon>
        <taxon>Lachnospiraceae</taxon>
        <taxon>Enterocloster</taxon>
    </lineage>
</organism>
<evidence type="ECO:0000313" key="8">
    <source>
        <dbReference type="Proteomes" id="UP000198508"/>
    </source>
</evidence>
<evidence type="ECO:0000256" key="1">
    <source>
        <dbReference type="ARBA" id="ARBA00004651"/>
    </source>
</evidence>
<feature type="transmembrane region" description="Helical" evidence="6">
    <location>
        <begin position="34"/>
        <end position="54"/>
    </location>
</feature>
<feature type="transmembrane region" description="Helical" evidence="6">
    <location>
        <begin position="144"/>
        <end position="161"/>
    </location>
</feature>
<keyword evidence="5 6" id="KW-0472">Membrane</keyword>
<reference evidence="8" key="1">
    <citation type="submission" date="2016-10" db="EMBL/GenBank/DDBJ databases">
        <authorList>
            <person name="Varghese N."/>
            <person name="Submissions S."/>
        </authorList>
    </citation>
    <scope>NUCLEOTIDE SEQUENCE [LARGE SCALE GENOMIC DNA]</scope>
    <source>
        <strain evidence="8">NLAE-zl-G277</strain>
    </source>
</reference>
<comment type="subcellular location">
    <subcellularLocation>
        <location evidence="1">Cell membrane</location>
        <topology evidence="1">Multi-pass membrane protein</topology>
    </subcellularLocation>
</comment>
<dbReference type="AlphaFoldDB" id="A0A1I0IR90"/>
<sequence length="310" mass="32407">MVQVILLATLTAAVAQGTPLLITALGEIMTQRSGVLNLGLEGMMLIGAAASFIALVNTNSLILAVLIGALCSGLLALVHAFLSITCRVHQVICGLALNIFAGGLSGYLGKDYNGIAAPKVLPSFRIPLLADIPYVGEIFFHQNLLVYLSYALVIGLTYMIFHTQTGLKLRACGENPAAAYSMGVNVNRTRYIYVVLGGMLAGIGGSFLILSTVPSWVENMTGGRGWIALAIVTCAMWKPGAAMVAAYVFGGVEALAYQLQAVSVNVSPVLLKMMPYAATVVVLVAVSIANRDKGAAGPEALTTPFVAEDN</sequence>
<feature type="transmembrane region" description="Helical" evidence="6">
    <location>
        <begin position="191"/>
        <end position="213"/>
    </location>
</feature>
<dbReference type="STRING" id="460384.SAMN05216313_12322"/>
<evidence type="ECO:0000256" key="6">
    <source>
        <dbReference type="SAM" id="Phobius"/>
    </source>
</evidence>
<feature type="transmembrane region" description="Helical" evidence="6">
    <location>
        <begin position="269"/>
        <end position="289"/>
    </location>
</feature>
<dbReference type="GeneID" id="93279319"/>
<protein>
    <submittedName>
        <fullName evidence="7">Nucleoside ABC transporter membrane protein</fullName>
    </submittedName>
</protein>
<dbReference type="EMBL" id="FOIM01000023">
    <property type="protein sequence ID" value="SET99463.1"/>
    <property type="molecule type" value="Genomic_DNA"/>
</dbReference>
<gene>
    <name evidence="7" type="ORF">SAMN05216313_12322</name>
</gene>
<evidence type="ECO:0000256" key="3">
    <source>
        <dbReference type="ARBA" id="ARBA00022692"/>
    </source>
</evidence>
<name>A0A1I0IR90_9FIRM</name>
<dbReference type="CDD" id="cd06580">
    <property type="entry name" value="TM_PBP1_transp_TpRbsC_like"/>
    <property type="match status" value="1"/>
</dbReference>
<keyword evidence="4 6" id="KW-1133">Transmembrane helix</keyword>
<dbReference type="PANTHER" id="PTHR43370:SF2">
    <property type="entry name" value="ABC TRANSPORTER PERMEASE PROTEIN"/>
    <property type="match status" value="1"/>
</dbReference>
<keyword evidence="2" id="KW-1003">Cell membrane</keyword>
<dbReference type="Proteomes" id="UP000198508">
    <property type="component" value="Unassembled WGS sequence"/>
</dbReference>
<evidence type="ECO:0000256" key="5">
    <source>
        <dbReference type="ARBA" id="ARBA00023136"/>
    </source>
</evidence>
<dbReference type="GO" id="GO:0022857">
    <property type="term" value="F:transmembrane transporter activity"/>
    <property type="evidence" value="ECO:0007669"/>
    <property type="project" value="InterPro"/>
</dbReference>
<feature type="transmembrane region" description="Helical" evidence="6">
    <location>
        <begin position="225"/>
        <end position="249"/>
    </location>
</feature>
<dbReference type="PANTHER" id="PTHR43370">
    <property type="entry name" value="SUGAR ABC TRANSPORTER INTEGRAL MEMBRANE PROTEIN-RELATED"/>
    <property type="match status" value="1"/>
</dbReference>
<dbReference type="InterPro" id="IPR001851">
    <property type="entry name" value="ABC_transp_permease"/>
</dbReference>
<dbReference type="RefSeq" id="WP_092367517.1">
    <property type="nucleotide sequence ID" value="NZ_CABJCG010000020.1"/>
</dbReference>
<evidence type="ECO:0000256" key="4">
    <source>
        <dbReference type="ARBA" id="ARBA00022989"/>
    </source>
</evidence>
<accession>A0A1I0IR90</accession>
<proteinExistence type="predicted"/>
<dbReference type="Pfam" id="PF02653">
    <property type="entry name" value="BPD_transp_2"/>
    <property type="match status" value="1"/>
</dbReference>
<keyword evidence="8" id="KW-1185">Reference proteome</keyword>